<organism evidence="1 2">
    <name type="scientific">Eumeta variegata</name>
    <name type="common">Bagworm moth</name>
    <name type="synonym">Eumeta japonica</name>
    <dbReference type="NCBI Taxonomy" id="151549"/>
    <lineage>
        <taxon>Eukaryota</taxon>
        <taxon>Metazoa</taxon>
        <taxon>Ecdysozoa</taxon>
        <taxon>Arthropoda</taxon>
        <taxon>Hexapoda</taxon>
        <taxon>Insecta</taxon>
        <taxon>Pterygota</taxon>
        <taxon>Neoptera</taxon>
        <taxon>Endopterygota</taxon>
        <taxon>Lepidoptera</taxon>
        <taxon>Glossata</taxon>
        <taxon>Ditrysia</taxon>
        <taxon>Tineoidea</taxon>
        <taxon>Psychidae</taxon>
        <taxon>Oiketicinae</taxon>
        <taxon>Eumeta</taxon>
    </lineage>
</organism>
<evidence type="ECO:0000313" key="1">
    <source>
        <dbReference type="EMBL" id="GBP87108.1"/>
    </source>
</evidence>
<evidence type="ECO:0000313" key="2">
    <source>
        <dbReference type="Proteomes" id="UP000299102"/>
    </source>
</evidence>
<dbReference type="AlphaFoldDB" id="A0A4C1ZH33"/>
<protein>
    <submittedName>
        <fullName evidence="1">Uncharacterized protein</fullName>
    </submittedName>
</protein>
<keyword evidence="2" id="KW-1185">Reference proteome</keyword>
<reference evidence="1 2" key="1">
    <citation type="journal article" date="2019" name="Commun. Biol.">
        <title>The bagworm genome reveals a unique fibroin gene that provides high tensile strength.</title>
        <authorList>
            <person name="Kono N."/>
            <person name="Nakamura H."/>
            <person name="Ohtoshi R."/>
            <person name="Tomita M."/>
            <person name="Numata K."/>
            <person name="Arakawa K."/>
        </authorList>
    </citation>
    <scope>NUCLEOTIDE SEQUENCE [LARGE SCALE GENOMIC DNA]</scope>
</reference>
<dbReference type="Proteomes" id="UP000299102">
    <property type="component" value="Unassembled WGS sequence"/>
</dbReference>
<dbReference type="EMBL" id="BGZK01001836">
    <property type="protein sequence ID" value="GBP87108.1"/>
    <property type="molecule type" value="Genomic_DNA"/>
</dbReference>
<name>A0A4C1ZH33_EUMVA</name>
<gene>
    <name evidence="1" type="ORF">EVAR_59765_1</name>
</gene>
<accession>A0A4C1ZH33</accession>
<comment type="caution">
    <text evidence="1">The sequence shown here is derived from an EMBL/GenBank/DDBJ whole genome shotgun (WGS) entry which is preliminary data.</text>
</comment>
<sequence>MTKNEKYKRPTERKVVNKKEKLINKYYSGNYFIRWKPSKSPGASGQLAGRFRTLNSKSYSQFTTPCLFLRAKPNLKNARLHDPEAVLKTVLRHRQHASQDNSLLAVQSFSV</sequence>
<proteinExistence type="predicted"/>